<keyword evidence="3 6" id="KW-0812">Transmembrane</keyword>
<feature type="transmembrane region" description="Helical" evidence="6">
    <location>
        <begin position="287"/>
        <end position="308"/>
    </location>
</feature>
<reference evidence="7" key="2">
    <citation type="submission" date="2021-01" db="UniProtKB">
        <authorList>
            <consortium name="EnsemblMetazoa"/>
        </authorList>
    </citation>
    <scope>IDENTIFICATION</scope>
</reference>
<dbReference type="InterPro" id="IPR007603">
    <property type="entry name" value="Choline_transptr-like"/>
</dbReference>
<feature type="transmembrane region" description="Helical" evidence="6">
    <location>
        <begin position="434"/>
        <end position="459"/>
    </location>
</feature>
<dbReference type="PANTHER" id="PTHR12385">
    <property type="entry name" value="CHOLINE TRANSPORTER-LIKE (SLC FAMILY 44)"/>
    <property type="match status" value="1"/>
</dbReference>
<dbReference type="OMA" id="VKWINIF"/>
<dbReference type="PANTHER" id="PTHR12385:SF96">
    <property type="entry name" value="CHOLINE TRANSPORTER-LIKE PROTEIN"/>
    <property type="match status" value="1"/>
</dbReference>
<evidence type="ECO:0000313" key="8">
    <source>
        <dbReference type="Proteomes" id="UP000007110"/>
    </source>
</evidence>
<evidence type="ECO:0000256" key="4">
    <source>
        <dbReference type="ARBA" id="ARBA00022989"/>
    </source>
</evidence>
<evidence type="ECO:0000256" key="3">
    <source>
        <dbReference type="ARBA" id="ARBA00022692"/>
    </source>
</evidence>
<dbReference type="EnsemblMetazoa" id="XM_030982910">
    <property type="protein sequence ID" value="XP_030838770"/>
    <property type="gene ID" value="LOC583308"/>
</dbReference>
<dbReference type="GeneID" id="583308"/>
<dbReference type="AlphaFoldDB" id="A0A7M7NPR1"/>
<feature type="transmembrane region" description="Helical" evidence="6">
    <location>
        <begin position="564"/>
        <end position="586"/>
    </location>
</feature>
<feature type="transmembrane region" description="Helical" evidence="6">
    <location>
        <begin position="212"/>
        <end position="230"/>
    </location>
</feature>
<evidence type="ECO:0000256" key="5">
    <source>
        <dbReference type="ARBA" id="ARBA00023136"/>
    </source>
</evidence>
<feature type="transmembrane region" description="Helical" evidence="6">
    <location>
        <begin position="236"/>
        <end position="258"/>
    </location>
</feature>
<reference evidence="8" key="1">
    <citation type="submission" date="2015-02" db="EMBL/GenBank/DDBJ databases">
        <title>Genome sequencing for Strongylocentrotus purpuratus.</title>
        <authorList>
            <person name="Murali S."/>
            <person name="Liu Y."/>
            <person name="Vee V."/>
            <person name="English A."/>
            <person name="Wang M."/>
            <person name="Skinner E."/>
            <person name="Han Y."/>
            <person name="Muzny D.M."/>
            <person name="Worley K.C."/>
            <person name="Gibbs R.A."/>
        </authorList>
    </citation>
    <scope>NUCLEOTIDE SEQUENCE</scope>
</reference>
<protein>
    <recommendedName>
        <fullName evidence="6">Choline transporter-like protein</fullName>
    </recommendedName>
</protein>
<dbReference type="Pfam" id="PF04515">
    <property type="entry name" value="Choline_transpo"/>
    <property type="match status" value="1"/>
</dbReference>
<feature type="transmembrane region" description="Helical" evidence="6">
    <location>
        <begin position="534"/>
        <end position="552"/>
    </location>
</feature>
<comment type="function">
    <text evidence="6">Choline transporter.</text>
</comment>
<evidence type="ECO:0000256" key="1">
    <source>
        <dbReference type="ARBA" id="ARBA00004141"/>
    </source>
</evidence>
<feature type="transmembrane region" description="Helical" evidence="6">
    <location>
        <begin position="39"/>
        <end position="57"/>
    </location>
</feature>
<accession>A0A7M7NPR1</accession>
<evidence type="ECO:0000256" key="2">
    <source>
        <dbReference type="ARBA" id="ARBA00007168"/>
    </source>
</evidence>
<evidence type="ECO:0000256" key="6">
    <source>
        <dbReference type="RuleBase" id="RU368066"/>
    </source>
</evidence>
<comment type="similarity">
    <text evidence="2 6">Belongs to the CTL (choline transporter-like) family.</text>
</comment>
<feature type="transmembrane region" description="Helical" evidence="6">
    <location>
        <begin position="336"/>
        <end position="356"/>
    </location>
</feature>
<dbReference type="GO" id="GO:0005886">
    <property type="term" value="C:plasma membrane"/>
    <property type="evidence" value="ECO:0007669"/>
    <property type="project" value="UniProtKB-SubCell"/>
</dbReference>
<name>A0A7M7NPR1_STRPU</name>
<dbReference type="GO" id="GO:0022857">
    <property type="term" value="F:transmembrane transporter activity"/>
    <property type="evidence" value="ECO:0007669"/>
    <property type="project" value="UniProtKB-UniRule"/>
</dbReference>
<dbReference type="KEGG" id="spu:583308"/>
<keyword evidence="5 6" id="KW-0472">Membrane</keyword>
<sequence>MSCCGGQNRVRPFNDGPVQVEDDFNGPLSERSCRDIPCLIIFLAFLGGMGYVTYLALRDGNPDRLIYGDDSYGNICGKKNNPIENVSLSGRDMTDKPYVFFFDDVAMSKLKPTSKRLCVSRCNNETVFTRGGLRDLAVNNITRLCTYDVDVDDYVHATQGGMGECPQTPIAARKPILFRCVRADVIGVASSLLQNDIFQSALADIEKSWREIVYLCLIAFGLSITVVIALRFLAAYIIWSMVFGFILGSMGGSGFLWYMWYIARAALRETPAELQLAQDKSNLKTTLIYASVATTVTAILLLILLVMFKRIALVVTLFKEAGKAIGAMPFLLTQPLWTSLFLLSFCAAWVYIYLYIATAGHPKATPDGLVEYVKDSFSKYMGWYYIFGLLWVTQFILACQECTIAGAIAEWFFARDKSLLSTPILKSIYRIIRYHLGSLAFGSLLIAIIMFIRIVLGYIQSKLKGAKSAPAQYCLKCMQCILWLFEKVLRYINRNAYIEIAIYGYNFCKAAQKAFSVLVSNALRVAAINSVGDFLLLLGKFAVTACVVVIGLQLLQDREDLNCYAIPIALAGVCAFFISHVFLLVYEMAIDTLFLCFCEDSERNDGVQKPYFMSKQLMTFVENAKKAQAISKDAKDAAKEARV</sequence>
<dbReference type="Proteomes" id="UP000007110">
    <property type="component" value="Unassembled WGS sequence"/>
</dbReference>
<feature type="transmembrane region" description="Helical" evidence="6">
    <location>
        <begin position="383"/>
        <end position="414"/>
    </location>
</feature>
<keyword evidence="8" id="KW-1185">Reference proteome</keyword>
<organism evidence="7 8">
    <name type="scientific">Strongylocentrotus purpuratus</name>
    <name type="common">Purple sea urchin</name>
    <dbReference type="NCBI Taxonomy" id="7668"/>
    <lineage>
        <taxon>Eukaryota</taxon>
        <taxon>Metazoa</taxon>
        <taxon>Echinodermata</taxon>
        <taxon>Eleutherozoa</taxon>
        <taxon>Echinozoa</taxon>
        <taxon>Echinoidea</taxon>
        <taxon>Euechinoidea</taxon>
        <taxon>Echinacea</taxon>
        <taxon>Camarodonta</taxon>
        <taxon>Echinidea</taxon>
        <taxon>Strongylocentrotidae</taxon>
        <taxon>Strongylocentrotus</taxon>
    </lineage>
</organism>
<keyword evidence="4 6" id="KW-1133">Transmembrane helix</keyword>
<proteinExistence type="inferred from homology"/>
<dbReference type="RefSeq" id="XP_030838770.1">
    <property type="nucleotide sequence ID" value="XM_030982910.1"/>
</dbReference>
<comment type="subcellular location">
    <subcellularLocation>
        <location evidence="6">Cell membrane</location>
        <topology evidence="6">Multi-pass membrane protein</topology>
    </subcellularLocation>
    <subcellularLocation>
        <location evidence="1">Membrane</location>
        <topology evidence="1">Multi-pass membrane protein</topology>
    </subcellularLocation>
</comment>
<evidence type="ECO:0000313" key="7">
    <source>
        <dbReference type="EnsemblMetazoa" id="XP_030838770"/>
    </source>
</evidence>